<accession>A0ABV5F124</accession>
<feature type="domain" description="Peptidase M50" evidence="12">
    <location>
        <begin position="10"/>
        <end position="433"/>
    </location>
</feature>
<sequence>MEFIIKISQFLLSLSLLIVLHELGHFIPAKLFKTRVEKFYLFFDVKFSLFKKKIGDTVYGIGWLPLGGYVKISGMIDESMDKEQMALPPQPWEFRSKPAWQRLIIMLGGVTVNFVLAALIYMVMAFAYGETDIATDSIKDGYFITNPILENMGAKTGDNVLAINGEAVTGYNAMRPKLIEAKEITIDRNGEEFILTTPEDFLGQLSTGEDRTLFQLRTPFVVAQVVDSSANKSVDLKEGDIITAVNNTKLKYFDEFGPFLESFKGQTVSVDILRDFEPITRELKVDEDGKFGIYPFSGANAKTYEKLGYYNVITKTYGLGESIGVGAIRFKEQIVGYWAQLGMIFNPNTGAYKGVGGFKAIFDVFPSTWSWEAFWSITAFLSIMLGVLNLLPIPALDGGHVMFLLYEMISGRKPSDKFLEYAQMVGFFILIALVLFANGNDVFKALFK</sequence>
<evidence type="ECO:0000313" key="13">
    <source>
        <dbReference type="EMBL" id="MFB9053145.1"/>
    </source>
</evidence>
<dbReference type="InterPro" id="IPR008915">
    <property type="entry name" value="Peptidase_M50"/>
</dbReference>
<comment type="subcellular location">
    <subcellularLocation>
        <location evidence="2">Membrane</location>
        <topology evidence="2">Multi-pass membrane protein</topology>
    </subcellularLocation>
</comment>
<dbReference type="NCBIfam" id="TIGR00054">
    <property type="entry name" value="RIP metalloprotease RseP"/>
    <property type="match status" value="1"/>
</dbReference>
<evidence type="ECO:0000256" key="9">
    <source>
        <dbReference type="ARBA" id="ARBA00023049"/>
    </source>
</evidence>
<feature type="transmembrane region" description="Helical" evidence="11">
    <location>
        <begin position="373"/>
        <end position="406"/>
    </location>
</feature>
<keyword evidence="11" id="KW-0479">Metal-binding</keyword>
<evidence type="ECO:0000256" key="1">
    <source>
        <dbReference type="ARBA" id="ARBA00001947"/>
    </source>
</evidence>
<keyword evidence="14" id="KW-1185">Reference proteome</keyword>
<keyword evidence="6 11" id="KW-0378">Hydrolase</keyword>
<keyword evidence="8 11" id="KW-1133">Transmembrane helix</keyword>
<gene>
    <name evidence="13" type="primary">rseP</name>
    <name evidence="13" type="ORF">ACFFVB_08635</name>
</gene>
<dbReference type="InterPro" id="IPR004387">
    <property type="entry name" value="Pept_M50_Zn"/>
</dbReference>
<feature type="transmembrane region" description="Helical" evidence="11">
    <location>
        <begin position="103"/>
        <end position="128"/>
    </location>
</feature>
<evidence type="ECO:0000256" key="11">
    <source>
        <dbReference type="RuleBase" id="RU362031"/>
    </source>
</evidence>
<dbReference type="GO" id="GO:0008237">
    <property type="term" value="F:metallopeptidase activity"/>
    <property type="evidence" value="ECO:0007669"/>
    <property type="project" value="UniProtKB-KW"/>
</dbReference>
<dbReference type="SUPFAM" id="SSF50156">
    <property type="entry name" value="PDZ domain-like"/>
    <property type="match status" value="2"/>
</dbReference>
<dbReference type="EMBL" id="JBHMEZ010000010">
    <property type="protein sequence ID" value="MFB9053145.1"/>
    <property type="molecule type" value="Genomic_DNA"/>
</dbReference>
<comment type="caution">
    <text evidence="13">The sequence shown here is derived from an EMBL/GenBank/DDBJ whole genome shotgun (WGS) entry which is preliminary data.</text>
</comment>
<evidence type="ECO:0000256" key="5">
    <source>
        <dbReference type="ARBA" id="ARBA00022692"/>
    </source>
</evidence>
<evidence type="ECO:0000256" key="2">
    <source>
        <dbReference type="ARBA" id="ARBA00004141"/>
    </source>
</evidence>
<evidence type="ECO:0000256" key="10">
    <source>
        <dbReference type="ARBA" id="ARBA00023136"/>
    </source>
</evidence>
<proteinExistence type="inferred from homology"/>
<keyword evidence="10 11" id="KW-0472">Membrane</keyword>
<dbReference type="PANTHER" id="PTHR42837">
    <property type="entry name" value="REGULATOR OF SIGMA-E PROTEASE RSEP"/>
    <property type="match status" value="1"/>
</dbReference>
<dbReference type="CDD" id="cd06163">
    <property type="entry name" value="S2P-M50_PDZ_RseP-like"/>
    <property type="match status" value="2"/>
</dbReference>
<dbReference type="RefSeq" id="WP_382382324.1">
    <property type="nucleotide sequence ID" value="NZ_JBHMEZ010000010.1"/>
</dbReference>
<dbReference type="PANTHER" id="PTHR42837:SF2">
    <property type="entry name" value="MEMBRANE METALLOPROTEASE ARASP2, CHLOROPLASTIC-RELATED"/>
    <property type="match status" value="1"/>
</dbReference>
<dbReference type="Proteomes" id="UP001589605">
    <property type="component" value="Unassembled WGS sequence"/>
</dbReference>
<protein>
    <recommendedName>
        <fullName evidence="11">Zinc metalloprotease</fullName>
        <ecNumber evidence="11">3.4.24.-</ecNumber>
    </recommendedName>
</protein>
<evidence type="ECO:0000256" key="6">
    <source>
        <dbReference type="ARBA" id="ARBA00022801"/>
    </source>
</evidence>
<organism evidence="13 14">
    <name type="scientific">Formosa undariae</name>
    <dbReference type="NCBI Taxonomy" id="1325436"/>
    <lineage>
        <taxon>Bacteria</taxon>
        <taxon>Pseudomonadati</taxon>
        <taxon>Bacteroidota</taxon>
        <taxon>Flavobacteriia</taxon>
        <taxon>Flavobacteriales</taxon>
        <taxon>Flavobacteriaceae</taxon>
        <taxon>Formosa</taxon>
    </lineage>
</organism>
<evidence type="ECO:0000313" key="14">
    <source>
        <dbReference type="Proteomes" id="UP001589605"/>
    </source>
</evidence>
<dbReference type="EC" id="3.4.24.-" evidence="11"/>
<dbReference type="InterPro" id="IPR036034">
    <property type="entry name" value="PDZ_sf"/>
</dbReference>
<reference evidence="13 14" key="1">
    <citation type="submission" date="2024-09" db="EMBL/GenBank/DDBJ databases">
        <authorList>
            <person name="Sun Q."/>
            <person name="Mori K."/>
        </authorList>
    </citation>
    <scope>NUCLEOTIDE SEQUENCE [LARGE SCALE GENOMIC DNA]</scope>
    <source>
        <strain evidence="13 14">CECT 8286</strain>
    </source>
</reference>
<evidence type="ECO:0000256" key="3">
    <source>
        <dbReference type="ARBA" id="ARBA00007931"/>
    </source>
</evidence>
<comment type="similarity">
    <text evidence="3 11">Belongs to the peptidase M50B family.</text>
</comment>
<feature type="transmembrane region" description="Helical" evidence="11">
    <location>
        <begin position="418"/>
        <end position="437"/>
    </location>
</feature>
<name>A0ABV5F124_9FLAO</name>
<evidence type="ECO:0000259" key="12">
    <source>
        <dbReference type="Pfam" id="PF02163"/>
    </source>
</evidence>
<evidence type="ECO:0000256" key="4">
    <source>
        <dbReference type="ARBA" id="ARBA00022670"/>
    </source>
</evidence>
<dbReference type="Gene3D" id="2.30.42.10">
    <property type="match status" value="1"/>
</dbReference>
<dbReference type="Pfam" id="PF02163">
    <property type="entry name" value="Peptidase_M50"/>
    <property type="match status" value="1"/>
</dbReference>
<evidence type="ECO:0000256" key="7">
    <source>
        <dbReference type="ARBA" id="ARBA00022833"/>
    </source>
</evidence>
<keyword evidence="7 11" id="KW-0862">Zinc</keyword>
<comment type="cofactor">
    <cofactor evidence="1 11">
        <name>Zn(2+)</name>
        <dbReference type="ChEBI" id="CHEBI:29105"/>
    </cofactor>
</comment>
<keyword evidence="4" id="KW-0645">Protease</keyword>
<keyword evidence="5 11" id="KW-0812">Transmembrane</keyword>
<evidence type="ECO:0000256" key="8">
    <source>
        <dbReference type="ARBA" id="ARBA00022989"/>
    </source>
</evidence>
<keyword evidence="9 11" id="KW-0482">Metalloprotease</keyword>